<sequence>MILELNGLQGVQLVILLMAMVTFWLRRQLKYIYAVLHGEIPSVYYTTTATNKAILSKCPQLLGKEKYFPLWYAWNGHLQTLLMNIRERLPPTQYFRQWIDLDDGGQVSLDWAVPGLKDPKSSWKDVVDFTKPIMFVLPGLSSGSHDQYVLKLVNSMLQLNWQCVVYNARGCGRTPLKTAELFCMAKTDDIREAVKKIESFFDLKNSSQKFVACGFSMGSNLLVKYLGEEQGKTSFHGAISIGNPYDLVKCTRHFKSTWWYRHTYDRVLTSNLKRLLFHRNDGLQILASNPRIDLIALQKATTLMEFDEQLTVIVYNYANVGAYHEDGSCVRVMDKVKIPLLCVSAKDDPICIAEAIPYDMVERNPNVILATTNLGGHLAFLESPRDSWRHPRKARTCWSVKVASEFAESIRNRC</sequence>
<dbReference type="PANTHER" id="PTHR10794">
    <property type="entry name" value="ABHYDROLASE DOMAIN-CONTAINING PROTEIN"/>
    <property type="match status" value="1"/>
</dbReference>
<dbReference type="EMBL" id="CAIX01000107">
    <property type="protein sequence ID" value="CCI45760.1"/>
    <property type="molecule type" value="Genomic_DNA"/>
</dbReference>
<dbReference type="OrthoDB" id="247542at2759"/>
<organism evidence="5 6">
    <name type="scientific">Albugo candida</name>
    <dbReference type="NCBI Taxonomy" id="65357"/>
    <lineage>
        <taxon>Eukaryota</taxon>
        <taxon>Sar</taxon>
        <taxon>Stramenopiles</taxon>
        <taxon>Oomycota</taxon>
        <taxon>Peronosporomycetes</taxon>
        <taxon>Albuginales</taxon>
        <taxon>Albuginaceae</taxon>
        <taxon>Albugo</taxon>
    </lineage>
</organism>
<keyword evidence="3" id="KW-0812">Transmembrane</keyword>
<evidence type="ECO:0000313" key="6">
    <source>
        <dbReference type="Proteomes" id="UP000053237"/>
    </source>
</evidence>
<dbReference type="InterPro" id="IPR000073">
    <property type="entry name" value="AB_hydrolase_1"/>
</dbReference>
<feature type="domain" description="AB hydrolase-1" evidence="4">
    <location>
        <begin position="132"/>
        <end position="384"/>
    </location>
</feature>
<feature type="active site" description="Charge relay system" evidence="2">
    <location>
        <position position="216"/>
    </location>
</feature>
<dbReference type="Gene3D" id="3.40.50.1820">
    <property type="entry name" value="alpha/beta hydrolase"/>
    <property type="match status" value="1"/>
</dbReference>
<evidence type="ECO:0000256" key="1">
    <source>
        <dbReference type="ARBA" id="ARBA00010884"/>
    </source>
</evidence>
<evidence type="ECO:0000256" key="3">
    <source>
        <dbReference type="SAM" id="Phobius"/>
    </source>
</evidence>
<dbReference type="SUPFAM" id="SSF53474">
    <property type="entry name" value="alpha/beta-Hydrolases"/>
    <property type="match status" value="1"/>
</dbReference>
<evidence type="ECO:0000256" key="2">
    <source>
        <dbReference type="PIRSR" id="PIRSR005211-1"/>
    </source>
</evidence>
<feature type="transmembrane region" description="Helical" evidence="3">
    <location>
        <begin position="6"/>
        <end position="25"/>
    </location>
</feature>
<comment type="caution">
    <text evidence="5">The sequence shown here is derived from an EMBL/GenBank/DDBJ whole genome shotgun (WGS) entry which is preliminary data.</text>
</comment>
<dbReference type="InParanoid" id="A0A024GGU4"/>
<dbReference type="InterPro" id="IPR012020">
    <property type="entry name" value="ABHD4"/>
</dbReference>
<name>A0A024GGU4_9STRA</name>
<dbReference type="PANTHER" id="PTHR10794:SF84">
    <property type="entry name" value="ESTERASE_LIPASE_THIOESTERASE FAMILY PROTEIN"/>
    <property type="match status" value="1"/>
</dbReference>
<feature type="active site" description="Charge relay system" evidence="2">
    <location>
        <position position="377"/>
    </location>
</feature>
<feature type="active site" description="Charge relay system" evidence="2">
    <location>
        <position position="348"/>
    </location>
</feature>
<dbReference type="AlphaFoldDB" id="A0A024GGU4"/>
<keyword evidence="6" id="KW-1185">Reference proteome</keyword>
<evidence type="ECO:0000313" key="5">
    <source>
        <dbReference type="EMBL" id="CCI45760.1"/>
    </source>
</evidence>
<dbReference type="Pfam" id="PF00561">
    <property type="entry name" value="Abhydrolase_1"/>
    <property type="match status" value="1"/>
</dbReference>
<gene>
    <name evidence="5" type="ORF">BN9_066700</name>
</gene>
<dbReference type="InterPro" id="IPR050960">
    <property type="entry name" value="AB_hydrolase_4_sf"/>
</dbReference>
<reference evidence="5 6" key="1">
    <citation type="submission" date="2012-05" db="EMBL/GenBank/DDBJ databases">
        <title>Recombination and specialization in a pathogen metapopulation.</title>
        <authorList>
            <person name="Gardiner A."/>
            <person name="Kemen E."/>
            <person name="Schultz-Larsen T."/>
            <person name="MacLean D."/>
            <person name="Van Oosterhout C."/>
            <person name="Jones J.D.G."/>
        </authorList>
    </citation>
    <scope>NUCLEOTIDE SEQUENCE [LARGE SCALE GENOMIC DNA]</scope>
    <source>
        <strain evidence="5 6">Ac Nc2</strain>
    </source>
</reference>
<comment type="similarity">
    <text evidence="1">Belongs to the AB hydrolase superfamily. AB hydrolase 4 family.</text>
</comment>
<keyword evidence="3" id="KW-0472">Membrane</keyword>
<dbReference type="STRING" id="65357.A0A024GGU4"/>
<dbReference type="GO" id="GO:0047372">
    <property type="term" value="F:monoacylglycerol lipase activity"/>
    <property type="evidence" value="ECO:0007669"/>
    <property type="project" value="TreeGrafter"/>
</dbReference>
<dbReference type="Proteomes" id="UP000053237">
    <property type="component" value="Unassembled WGS sequence"/>
</dbReference>
<proteinExistence type="inferred from homology"/>
<evidence type="ECO:0000259" key="4">
    <source>
        <dbReference type="Pfam" id="PF00561"/>
    </source>
</evidence>
<accession>A0A024GGU4</accession>
<keyword evidence="3" id="KW-1133">Transmembrane helix</keyword>
<dbReference type="GO" id="GO:0034338">
    <property type="term" value="F:short-chain carboxylesterase activity"/>
    <property type="evidence" value="ECO:0007669"/>
    <property type="project" value="TreeGrafter"/>
</dbReference>
<dbReference type="InterPro" id="IPR029058">
    <property type="entry name" value="AB_hydrolase_fold"/>
</dbReference>
<protein>
    <recommendedName>
        <fullName evidence="4">AB hydrolase-1 domain-containing protein</fullName>
    </recommendedName>
</protein>
<dbReference type="PIRSF" id="PIRSF005211">
    <property type="entry name" value="Ab_hydro_YheT"/>
    <property type="match status" value="1"/>
</dbReference>